<dbReference type="AlphaFoldDB" id="A0A2W5SJM3"/>
<organism evidence="2 3">
    <name type="scientific">Corynebacterium kroppenstedtii</name>
    <dbReference type="NCBI Taxonomy" id="161879"/>
    <lineage>
        <taxon>Bacteria</taxon>
        <taxon>Bacillati</taxon>
        <taxon>Actinomycetota</taxon>
        <taxon>Actinomycetes</taxon>
        <taxon>Mycobacteriales</taxon>
        <taxon>Corynebacteriaceae</taxon>
        <taxon>Corynebacterium</taxon>
    </lineage>
</organism>
<gene>
    <name evidence="2" type="ORF">DI525_10975</name>
</gene>
<dbReference type="RefSeq" id="WP_303735719.1">
    <property type="nucleotide sequence ID" value="NZ_QFRA01000063.1"/>
</dbReference>
<feature type="non-terminal residue" evidence="2">
    <location>
        <position position="123"/>
    </location>
</feature>
<evidence type="ECO:0000313" key="3">
    <source>
        <dbReference type="Proteomes" id="UP000249432"/>
    </source>
</evidence>
<accession>A0A2W5SJM3</accession>
<feature type="region of interest" description="Disordered" evidence="1">
    <location>
        <begin position="1"/>
        <end position="31"/>
    </location>
</feature>
<evidence type="ECO:0000256" key="1">
    <source>
        <dbReference type="SAM" id="MobiDB-lite"/>
    </source>
</evidence>
<sequence>MTNAEITQAHQNASVLQDTQPTLNPKESPNAEMQTYGARGFIIKQGLRLVSSMLRNGKVKEVVEAARKRGFIDDDMAKAISSRPKQISDAIDNTLRQAGNFEEGIKEKLRVNLEPVVGKNLAL</sequence>
<comment type="caution">
    <text evidence="2">The sequence shown here is derived from an EMBL/GenBank/DDBJ whole genome shotgun (WGS) entry which is preliminary data.</text>
</comment>
<dbReference type="EMBL" id="QFRA01000063">
    <property type="protein sequence ID" value="PZR03132.1"/>
    <property type="molecule type" value="Genomic_DNA"/>
</dbReference>
<dbReference type="Proteomes" id="UP000249432">
    <property type="component" value="Unassembled WGS sequence"/>
</dbReference>
<protein>
    <submittedName>
        <fullName evidence="2">Uncharacterized protein</fullName>
    </submittedName>
</protein>
<proteinExistence type="predicted"/>
<evidence type="ECO:0000313" key="2">
    <source>
        <dbReference type="EMBL" id="PZR03132.1"/>
    </source>
</evidence>
<name>A0A2W5SJM3_9CORY</name>
<reference evidence="2 3" key="1">
    <citation type="submission" date="2017-08" db="EMBL/GenBank/DDBJ databases">
        <title>Infants hospitalized years apart are colonized by the same room-sourced microbial strains.</title>
        <authorList>
            <person name="Brooks B."/>
            <person name="Olm M.R."/>
            <person name="Firek B.A."/>
            <person name="Baker R."/>
            <person name="Thomas B.C."/>
            <person name="Morowitz M.J."/>
            <person name="Banfield J.F."/>
        </authorList>
    </citation>
    <scope>NUCLEOTIDE SEQUENCE [LARGE SCALE GENOMIC DNA]</scope>
    <source>
        <strain evidence="2">S2_003_000_R1_3</strain>
    </source>
</reference>